<gene>
    <name evidence="2" type="ORF">Abor_035_064</name>
</gene>
<comment type="caution">
    <text evidence="2">The sequence shown here is derived from an EMBL/GenBank/DDBJ whole genome shotgun (WGS) entry which is preliminary data.</text>
</comment>
<evidence type="ECO:0000313" key="2">
    <source>
        <dbReference type="EMBL" id="GAN67041.1"/>
    </source>
</evidence>
<reference evidence="2 3" key="1">
    <citation type="submission" date="2012-11" db="EMBL/GenBank/DDBJ databases">
        <title>Whole genome sequence of Acetobacter orientalis 21F-2.</title>
        <authorList>
            <person name="Azuma Y."/>
            <person name="Higashiura N."/>
            <person name="Hirakawa H."/>
            <person name="Matsushita K."/>
        </authorList>
    </citation>
    <scope>NUCLEOTIDE SEQUENCE [LARGE SCALE GENOMIC DNA]</scope>
    <source>
        <strain evidence="2 3">21F-2</strain>
    </source>
</reference>
<keyword evidence="3" id="KW-1185">Reference proteome</keyword>
<accession>A0A0D6NNQ1</accession>
<organism evidence="2 3">
    <name type="scientific">Acetobacter orientalis</name>
    <dbReference type="NCBI Taxonomy" id="146474"/>
    <lineage>
        <taxon>Bacteria</taxon>
        <taxon>Pseudomonadati</taxon>
        <taxon>Pseudomonadota</taxon>
        <taxon>Alphaproteobacteria</taxon>
        <taxon>Acetobacterales</taxon>
        <taxon>Acetobacteraceae</taxon>
        <taxon>Acetobacter</taxon>
    </lineage>
</organism>
<keyword evidence="1" id="KW-1133">Transmembrane helix</keyword>
<dbReference type="AlphaFoldDB" id="A0A0D6NNQ1"/>
<keyword evidence="1" id="KW-0472">Membrane</keyword>
<keyword evidence="1" id="KW-0812">Transmembrane</keyword>
<name>A0A0D6NNQ1_9PROT</name>
<dbReference type="EMBL" id="BAMX01000035">
    <property type="protein sequence ID" value="GAN67041.1"/>
    <property type="molecule type" value="Genomic_DNA"/>
</dbReference>
<evidence type="ECO:0000313" key="3">
    <source>
        <dbReference type="Proteomes" id="UP000032670"/>
    </source>
</evidence>
<protein>
    <submittedName>
        <fullName evidence="2">Uncharacterized protein</fullName>
    </submittedName>
</protein>
<proteinExistence type="predicted"/>
<dbReference type="Proteomes" id="UP000032670">
    <property type="component" value="Unassembled WGS sequence"/>
</dbReference>
<feature type="transmembrane region" description="Helical" evidence="1">
    <location>
        <begin position="47"/>
        <end position="80"/>
    </location>
</feature>
<dbReference type="STRING" id="1231341.Abor_035_064"/>
<sequence length="117" mass="12094">MHMLPFSKEHICQVAFYAGLYGYVGYGYDSAKFGQVNGHGAVFDRLYGYGLGICTGVGCAAASGNCLLCAVAAVVLAVGLRGAMGAQQHKAERAKTYNSNAAPQEAFFLAGFGGGRG</sequence>
<evidence type="ECO:0000256" key="1">
    <source>
        <dbReference type="SAM" id="Phobius"/>
    </source>
</evidence>